<name>H6Q8J9_PYROT</name>
<dbReference type="InterPro" id="IPR036388">
    <property type="entry name" value="WH-like_DNA-bd_sf"/>
</dbReference>
<dbReference type="eggNOG" id="arCOG00744">
    <property type="taxonomic scope" value="Archaea"/>
</dbReference>
<proteinExistence type="predicted"/>
<dbReference type="EMBL" id="CP003316">
    <property type="protein sequence ID" value="AFA39081.1"/>
    <property type="molecule type" value="Genomic_DNA"/>
</dbReference>
<keyword evidence="2" id="KW-1185">Reference proteome</keyword>
<sequence>MISDIEKTILVKIIQNFPTTAYRLARELDLPLSTAYYKASHMEKAGYIKRVKKLLAPTHKGLAYYALHKLGDGAYVKKISKKLWGVEVETEEVACLIDVPVIFGDLCRDVVYGWAAGFKIPTALMLQCLAKLGLAWEGEAHIFAVLNGVPSVYCRLNCDGVSCPLLRREIGGLLPGGGAPENLQVFSRKAPRGESMNRVIATRRSSGSIRKAL</sequence>
<dbReference type="HOGENOM" id="CLU_1292078_0_0_2"/>
<evidence type="ECO:0000313" key="2">
    <source>
        <dbReference type="Proteomes" id="UP000009062"/>
    </source>
</evidence>
<protein>
    <submittedName>
        <fullName evidence="1">Sugar-specific transcriptional regulator TrmB</fullName>
    </submittedName>
</protein>
<dbReference type="STRING" id="698757.Pogu_1054"/>
<dbReference type="Gene3D" id="1.10.10.10">
    <property type="entry name" value="Winged helix-like DNA-binding domain superfamily/Winged helix DNA-binding domain"/>
    <property type="match status" value="1"/>
</dbReference>
<gene>
    <name evidence="1" type="ordered locus">Pogu_1054</name>
</gene>
<reference evidence="1 2" key="1">
    <citation type="journal article" date="2012" name="Stand. Genomic Sci.">
        <title>Complete genome sequence of Pyrobaculum oguniense.</title>
        <authorList>
            <person name="Bernick D.L."/>
            <person name="Karplus K."/>
            <person name="Lui L.M."/>
            <person name="Coker J.K."/>
            <person name="Murphy J.N."/>
            <person name="Chan P.P."/>
            <person name="Cozen A.E."/>
            <person name="Lowe T.M."/>
        </authorList>
    </citation>
    <scope>NUCLEOTIDE SEQUENCE [LARGE SCALE GENOMIC DNA]</scope>
    <source>
        <strain evidence="1 2">TE7</strain>
    </source>
</reference>
<dbReference type="KEGG" id="pog:Pogu_1054"/>
<accession>H6Q8J9</accession>
<organism evidence="1 2">
    <name type="scientific">Pyrobaculum oguniense (strain DSM 13380 / JCM 10595 / TE7)</name>
    <dbReference type="NCBI Taxonomy" id="698757"/>
    <lineage>
        <taxon>Archaea</taxon>
        <taxon>Thermoproteota</taxon>
        <taxon>Thermoprotei</taxon>
        <taxon>Thermoproteales</taxon>
        <taxon>Thermoproteaceae</taxon>
        <taxon>Pyrobaculum</taxon>
    </lineage>
</organism>
<dbReference type="AlphaFoldDB" id="H6Q8J9"/>
<dbReference type="InterPro" id="IPR036390">
    <property type="entry name" value="WH_DNA-bd_sf"/>
</dbReference>
<dbReference type="SUPFAM" id="SSF46785">
    <property type="entry name" value="Winged helix' DNA-binding domain"/>
    <property type="match status" value="1"/>
</dbReference>
<dbReference type="Proteomes" id="UP000009062">
    <property type="component" value="Chromosome"/>
</dbReference>
<evidence type="ECO:0000313" key="1">
    <source>
        <dbReference type="EMBL" id="AFA39081.1"/>
    </source>
</evidence>